<evidence type="ECO:0000313" key="3">
    <source>
        <dbReference type="Proteomes" id="UP000708576"/>
    </source>
</evidence>
<protein>
    <submittedName>
        <fullName evidence="2">T9SS type A sorting domain-containing protein</fullName>
    </submittedName>
</protein>
<accession>A0ABS5JRT3</accession>
<dbReference type="InterPro" id="IPR029058">
    <property type="entry name" value="AB_hydrolase_fold"/>
</dbReference>
<keyword evidence="3" id="KW-1185">Reference proteome</keyword>
<evidence type="ECO:0000313" key="2">
    <source>
        <dbReference type="EMBL" id="MBS2097596.1"/>
    </source>
</evidence>
<dbReference type="Proteomes" id="UP000708576">
    <property type="component" value="Unassembled WGS sequence"/>
</dbReference>
<organism evidence="2 3">
    <name type="scientific">Carboxylicivirga linearis</name>
    <dbReference type="NCBI Taxonomy" id="1628157"/>
    <lineage>
        <taxon>Bacteria</taxon>
        <taxon>Pseudomonadati</taxon>
        <taxon>Bacteroidota</taxon>
        <taxon>Bacteroidia</taxon>
        <taxon>Marinilabiliales</taxon>
        <taxon>Marinilabiliaceae</taxon>
        <taxon>Carboxylicivirga</taxon>
    </lineage>
</organism>
<comment type="caution">
    <text evidence="2">The sequence shown here is derived from an EMBL/GenBank/DDBJ whole genome shotgun (WGS) entry which is preliminary data.</text>
</comment>
<dbReference type="Gene3D" id="3.40.50.1820">
    <property type="entry name" value="alpha/beta hydrolase"/>
    <property type="match status" value="1"/>
</dbReference>
<reference evidence="2 3" key="1">
    <citation type="journal article" date="2015" name="Int. J. Syst. Evol. Microbiol.">
        <title>Carboxylicivirga linearis sp. nov., isolated from a sea cucumber culture pond.</title>
        <authorList>
            <person name="Wang F.Q."/>
            <person name="Zhou Y.X."/>
            <person name="Lin X.Z."/>
            <person name="Chen G.J."/>
            <person name="Du Z.J."/>
        </authorList>
    </citation>
    <scope>NUCLEOTIDE SEQUENCE [LARGE SCALE GENOMIC DNA]</scope>
    <source>
        <strain evidence="2 3">FB218</strain>
    </source>
</reference>
<dbReference type="EMBL" id="JAGUCO010000002">
    <property type="protein sequence ID" value="MBS2097596.1"/>
    <property type="molecule type" value="Genomic_DNA"/>
</dbReference>
<dbReference type="RefSeq" id="WP_212214208.1">
    <property type="nucleotide sequence ID" value="NZ_JAGUCO010000002.1"/>
</dbReference>
<dbReference type="Pfam" id="PF18962">
    <property type="entry name" value="Por_Secre_tail"/>
    <property type="match status" value="1"/>
</dbReference>
<sequence>MKYLLIFILSIFFTKINAQYQGPIDAITDGYGANGKNDVSVMNITNDYWALRDISIFYPLDISNPVPTIFYSHGYASVDTAFHIETLRHLASRGYAVVFVPYKSIGIDNTERYATLRNGFIKAARTATSIIDTTRVGFFGQSFGGGATPANAYKLFTHYNWGVNGRFMYCSAPWYSFEITQDELLNFSSNCNLLTVLYNDDTSNDHRMGMDIFNTISIDKDHKDCLIAYSSTIDDYNYDADHTLPAQYTNNAEFDALDYYVTFRLLDALADYTFTGNVTAKQIALSSGSTEQIEMGLLPNLLWSDNPEPIYDQTKYNSPCGSEYNPRIEYCDSSVGIDLATINESNPIVFPNPANDILNVNLDDNSDELLVEIYNSKGCLLLQEYNQKTIHITHLKSGVYFCLISSCNNQQCIKFVKSK</sequence>
<dbReference type="NCBIfam" id="TIGR04183">
    <property type="entry name" value="Por_Secre_tail"/>
    <property type="match status" value="1"/>
</dbReference>
<dbReference type="InterPro" id="IPR026444">
    <property type="entry name" value="Secre_tail"/>
</dbReference>
<proteinExistence type="predicted"/>
<dbReference type="SUPFAM" id="SSF53474">
    <property type="entry name" value="alpha/beta-Hydrolases"/>
    <property type="match status" value="1"/>
</dbReference>
<name>A0ABS5JRT3_9BACT</name>
<evidence type="ECO:0000259" key="1">
    <source>
        <dbReference type="Pfam" id="PF18962"/>
    </source>
</evidence>
<feature type="domain" description="Secretion system C-terminal sorting" evidence="1">
    <location>
        <begin position="349"/>
        <end position="415"/>
    </location>
</feature>
<gene>
    <name evidence="2" type="ORF">KEM10_04845</name>
</gene>